<accession>A0A1G2HWA3</accession>
<dbReference type="SUPFAM" id="SSF47789">
    <property type="entry name" value="C-terminal domain of RNA polymerase alpha subunit"/>
    <property type="match status" value="1"/>
</dbReference>
<dbReference type="AlphaFoldDB" id="A0A1G2HWA3"/>
<proteinExistence type="predicted"/>
<name>A0A1G2HWA3_9BACT</name>
<dbReference type="GO" id="GO:0003899">
    <property type="term" value="F:DNA-directed RNA polymerase activity"/>
    <property type="evidence" value="ECO:0007669"/>
    <property type="project" value="InterPro"/>
</dbReference>
<feature type="domain" description="RNA polymerase alpha subunit C-terminal" evidence="1">
    <location>
        <begin position="114"/>
        <end position="170"/>
    </location>
</feature>
<comment type="caution">
    <text evidence="2">The sequence shown here is derived from an EMBL/GenBank/DDBJ whole genome shotgun (WGS) entry which is preliminary data.</text>
</comment>
<protein>
    <recommendedName>
        <fullName evidence="1">RNA polymerase alpha subunit C-terminal domain-containing protein</fullName>
    </recommendedName>
</protein>
<sequence>MLKVLITGKLNLNKVKNFLDRRFESVLRELPGFFPELKTALDKKFLKIEIDPKVKCSNKTVVISETNSFQDVSEILKRSVNFYDEVSLKTEEIGQAEQKVSNQKSEFELSIGDDFLSKSLAELQLSVRVTNCLGGEGIDKVGDLIKKSAEDLLEICNFGPLCLEEVRTKLLSFSLKLKDD</sequence>
<evidence type="ECO:0000313" key="3">
    <source>
        <dbReference type="Proteomes" id="UP000178380"/>
    </source>
</evidence>
<gene>
    <name evidence="2" type="ORF">A3C58_01160</name>
</gene>
<reference evidence="2 3" key="1">
    <citation type="journal article" date="2016" name="Nat. Commun.">
        <title>Thousands of microbial genomes shed light on interconnected biogeochemical processes in an aquifer system.</title>
        <authorList>
            <person name="Anantharaman K."/>
            <person name="Brown C.T."/>
            <person name="Hug L.A."/>
            <person name="Sharon I."/>
            <person name="Castelle C.J."/>
            <person name="Probst A.J."/>
            <person name="Thomas B.C."/>
            <person name="Singh A."/>
            <person name="Wilkins M.J."/>
            <person name="Karaoz U."/>
            <person name="Brodie E.L."/>
            <person name="Williams K.H."/>
            <person name="Hubbard S.S."/>
            <person name="Banfield J.F."/>
        </authorList>
    </citation>
    <scope>NUCLEOTIDE SEQUENCE [LARGE SCALE GENOMIC DNA]</scope>
</reference>
<dbReference type="Pfam" id="PF03118">
    <property type="entry name" value="RNA_pol_A_CTD"/>
    <property type="match status" value="1"/>
</dbReference>
<organism evidence="2 3">
    <name type="scientific">Candidatus Staskawiczbacteria bacterium RIFCSPHIGHO2_02_FULL_34_10</name>
    <dbReference type="NCBI Taxonomy" id="1802205"/>
    <lineage>
        <taxon>Bacteria</taxon>
        <taxon>Candidatus Staskawicziibacteriota</taxon>
    </lineage>
</organism>
<dbReference type="Gene3D" id="1.10.150.20">
    <property type="entry name" value="5' to 3' exonuclease, C-terminal subdomain"/>
    <property type="match status" value="1"/>
</dbReference>
<dbReference type="GO" id="GO:0003677">
    <property type="term" value="F:DNA binding"/>
    <property type="evidence" value="ECO:0007669"/>
    <property type="project" value="InterPro"/>
</dbReference>
<evidence type="ECO:0000313" key="2">
    <source>
        <dbReference type="EMBL" id="OGZ66836.1"/>
    </source>
</evidence>
<dbReference type="STRING" id="1802205.A3C58_01160"/>
<dbReference type="EMBL" id="MHOR01000023">
    <property type="protein sequence ID" value="OGZ66836.1"/>
    <property type="molecule type" value="Genomic_DNA"/>
</dbReference>
<dbReference type="InterPro" id="IPR011260">
    <property type="entry name" value="RNAP_asu_C"/>
</dbReference>
<dbReference type="GO" id="GO:0006351">
    <property type="term" value="P:DNA-templated transcription"/>
    <property type="evidence" value="ECO:0007669"/>
    <property type="project" value="InterPro"/>
</dbReference>
<evidence type="ECO:0000259" key="1">
    <source>
        <dbReference type="Pfam" id="PF03118"/>
    </source>
</evidence>
<dbReference type="Proteomes" id="UP000178380">
    <property type="component" value="Unassembled WGS sequence"/>
</dbReference>